<evidence type="ECO:0000313" key="2">
    <source>
        <dbReference type="Proteomes" id="UP000199182"/>
    </source>
</evidence>
<dbReference type="Proteomes" id="UP000199182">
    <property type="component" value="Unassembled WGS sequence"/>
</dbReference>
<dbReference type="RefSeq" id="WP_092640650.1">
    <property type="nucleotide sequence ID" value="NZ_FNID01000020.1"/>
</dbReference>
<keyword evidence="2" id="KW-1185">Reference proteome</keyword>
<organism evidence="1 2">
    <name type="scientific">Acetanaerobacterium elongatum</name>
    <dbReference type="NCBI Taxonomy" id="258515"/>
    <lineage>
        <taxon>Bacteria</taxon>
        <taxon>Bacillati</taxon>
        <taxon>Bacillota</taxon>
        <taxon>Clostridia</taxon>
        <taxon>Eubacteriales</taxon>
        <taxon>Oscillospiraceae</taxon>
        <taxon>Acetanaerobacterium</taxon>
    </lineage>
</organism>
<dbReference type="EMBL" id="FNID01000020">
    <property type="protein sequence ID" value="SDN47114.1"/>
    <property type="molecule type" value="Genomic_DNA"/>
</dbReference>
<dbReference type="AlphaFoldDB" id="A0A1H0BNB1"/>
<name>A0A1H0BNB1_9FIRM</name>
<proteinExistence type="predicted"/>
<protein>
    <submittedName>
        <fullName evidence="1">Uncharacterized protein</fullName>
    </submittedName>
</protein>
<reference evidence="1 2" key="1">
    <citation type="submission" date="2016-10" db="EMBL/GenBank/DDBJ databases">
        <authorList>
            <person name="de Groot N.N."/>
        </authorList>
    </citation>
    <scope>NUCLEOTIDE SEQUENCE [LARGE SCALE GENOMIC DNA]</scope>
    <source>
        <strain evidence="1 2">CGMCC 1.5012</strain>
    </source>
</reference>
<sequence length="83" mass="10054">MDTLLCIIAIVAIALFLYFNSNEKKFQKEVDQLYQWKQANIELLRKEMEDGKITPVKFAEESWKYDKVYHDGWWVAFKKYKVK</sequence>
<accession>A0A1H0BNB1</accession>
<evidence type="ECO:0000313" key="1">
    <source>
        <dbReference type="EMBL" id="SDN47114.1"/>
    </source>
</evidence>
<gene>
    <name evidence="1" type="ORF">SAMN05192585_12013</name>
</gene>